<dbReference type="Pfam" id="PF13240">
    <property type="entry name" value="Zn_Ribbon_1"/>
    <property type="match status" value="1"/>
</dbReference>
<dbReference type="InterPro" id="IPR026870">
    <property type="entry name" value="Zinc_ribbon_dom"/>
</dbReference>
<accession>A0A9D1A9U0</accession>
<dbReference type="EMBL" id="DVGD01000148">
    <property type="protein sequence ID" value="HIR09723.1"/>
    <property type="molecule type" value="Genomic_DNA"/>
</dbReference>
<comment type="caution">
    <text evidence="4">The sequence shown here is derived from an EMBL/GenBank/DDBJ whole genome shotgun (WGS) entry which is preliminary data.</text>
</comment>
<dbReference type="AlphaFoldDB" id="A0A9D1A9U0"/>
<gene>
    <name evidence="4" type="ORF">IAA70_04895</name>
</gene>
<evidence type="ECO:0000259" key="2">
    <source>
        <dbReference type="Pfam" id="PF12773"/>
    </source>
</evidence>
<evidence type="ECO:0000313" key="4">
    <source>
        <dbReference type="EMBL" id="HIR09723.1"/>
    </source>
</evidence>
<keyword evidence="1" id="KW-0175">Coiled coil</keyword>
<feature type="coiled-coil region" evidence="1">
    <location>
        <begin position="65"/>
        <end position="92"/>
    </location>
</feature>
<evidence type="ECO:0000313" key="5">
    <source>
        <dbReference type="Proteomes" id="UP000824258"/>
    </source>
</evidence>
<feature type="domain" description="DZANK-type" evidence="2">
    <location>
        <begin position="130"/>
        <end position="192"/>
    </location>
</feature>
<feature type="domain" description="Zinc-ribbon" evidence="3">
    <location>
        <begin position="95"/>
        <end position="115"/>
    </location>
</feature>
<protein>
    <submittedName>
        <fullName evidence="4">Zinc ribbon domain-containing protein</fullName>
    </submittedName>
</protein>
<sequence>MAIWNNFTKKASDTTEKVIQKAKDLTDTAKISLLVSQVEEKQNKLYLQLGMRYAKAHSHDFEADFADLMEAIATTEQQIRAYQQKIQELKSAATCAHCGAVLAPNAAFCSVCGSQVVKPQPAASQDGVVCPACGAVMKKTMKFCTACGNALPVYAPVEMEAPYILEEAPMPRICPYCGSQLEDDAKFCTNCGGAL</sequence>
<reference evidence="4" key="2">
    <citation type="journal article" date="2021" name="PeerJ">
        <title>Extensive microbial diversity within the chicken gut microbiome revealed by metagenomics and culture.</title>
        <authorList>
            <person name="Gilroy R."/>
            <person name="Ravi A."/>
            <person name="Getino M."/>
            <person name="Pursley I."/>
            <person name="Horton D.L."/>
            <person name="Alikhan N.F."/>
            <person name="Baker D."/>
            <person name="Gharbi K."/>
            <person name="Hall N."/>
            <person name="Watson M."/>
            <person name="Adriaenssens E.M."/>
            <person name="Foster-Nyarko E."/>
            <person name="Jarju S."/>
            <person name="Secka A."/>
            <person name="Antonio M."/>
            <person name="Oren A."/>
            <person name="Chaudhuri R.R."/>
            <person name="La Ragione R."/>
            <person name="Hildebrand F."/>
            <person name="Pallen M.J."/>
        </authorList>
    </citation>
    <scope>NUCLEOTIDE SEQUENCE</scope>
    <source>
        <strain evidence="4">ChiHjej9B8-7071</strain>
    </source>
</reference>
<evidence type="ECO:0000256" key="1">
    <source>
        <dbReference type="SAM" id="Coils"/>
    </source>
</evidence>
<name>A0A9D1A9U0_9FIRM</name>
<dbReference type="Proteomes" id="UP000824258">
    <property type="component" value="Unassembled WGS sequence"/>
</dbReference>
<proteinExistence type="predicted"/>
<dbReference type="Pfam" id="PF12773">
    <property type="entry name" value="DZR"/>
    <property type="match status" value="1"/>
</dbReference>
<evidence type="ECO:0000259" key="3">
    <source>
        <dbReference type="Pfam" id="PF13240"/>
    </source>
</evidence>
<dbReference type="InterPro" id="IPR025874">
    <property type="entry name" value="DZR"/>
</dbReference>
<organism evidence="4 5">
    <name type="scientific">Candidatus Avoscillospira stercoripullorum</name>
    <dbReference type="NCBI Taxonomy" id="2840709"/>
    <lineage>
        <taxon>Bacteria</taxon>
        <taxon>Bacillati</taxon>
        <taxon>Bacillota</taxon>
        <taxon>Clostridia</taxon>
        <taxon>Eubacteriales</taxon>
        <taxon>Oscillospiraceae</taxon>
        <taxon>Oscillospiraceae incertae sedis</taxon>
        <taxon>Candidatus Avoscillospira</taxon>
    </lineage>
</organism>
<reference evidence="4" key="1">
    <citation type="submission" date="2020-10" db="EMBL/GenBank/DDBJ databases">
        <authorList>
            <person name="Gilroy R."/>
        </authorList>
    </citation>
    <scope>NUCLEOTIDE SEQUENCE</scope>
    <source>
        <strain evidence="4">ChiHjej9B8-7071</strain>
    </source>
</reference>